<evidence type="ECO:0000256" key="2">
    <source>
        <dbReference type="ARBA" id="ARBA00023006"/>
    </source>
</evidence>
<dbReference type="Pfam" id="PF03987">
    <property type="entry name" value="Autophagy_act_C"/>
    <property type="match status" value="1"/>
</dbReference>
<dbReference type="Proteomes" id="UP001179952">
    <property type="component" value="Unassembled WGS sequence"/>
</dbReference>
<accession>A0AAV9A5I8</accession>
<reference evidence="4" key="2">
    <citation type="submission" date="2023-06" db="EMBL/GenBank/DDBJ databases">
        <authorList>
            <person name="Ma L."/>
            <person name="Liu K.-W."/>
            <person name="Li Z."/>
            <person name="Hsiao Y.-Y."/>
            <person name="Qi Y."/>
            <person name="Fu T."/>
            <person name="Tang G."/>
            <person name="Zhang D."/>
            <person name="Sun W.-H."/>
            <person name="Liu D.-K."/>
            <person name="Li Y."/>
            <person name="Chen G.-Z."/>
            <person name="Liu X.-D."/>
            <person name="Liao X.-Y."/>
            <person name="Jiang Y.-T."/>
            <person name="Yu X."/>
            <person name="Hao Y."/>
            <person name="Huang J."/>
            <person name="Zhao X.-W."/>
            <person name="Ke S."/>
            <person name="Chen Y.-Y."/>
            <person name="Wu W.-L."/>
            <person name="Hsu J.-L."/>
            <person name="Lin Y.-F."/>
            <person name="Huang M.-D."/>
            <person name="Li C.-Y."/>
            <person name="Huang L."/>
            <person name="Wang Z.-W."/>
            <person name="Zhao X."/>
            <person name="Zhong W.-Y."/>
            <person name="Peng D.-H."/>
            <person name="Ahmad S."/>
            <person name="Lan S."/>
            <person name="Zhang J.-S."/>
            <person name="Tsai W.-C."/>
            <person name="Van De Peer Y."/>
            <person name="Liu Z.-J."/>
        </authorList>
    </citation>
    <scope>NUCLEOTIDE SEQUENCE</scope>
    <source>
        <strain evidence="4">SCP</strain>
        <tissue evidence="4">Leaves</tissue>
    </source>
</reference>
<dbReference type="EMBL" id="JAUJYN010000012">
    <property type="protein sequence ID" value="KAK1259404.1"/>
    <property type="molecule type" value="Genomic_DNA"/>
</dbReference>
<name>A0AAV9A5I8_ACOGR</name>
<comment type="caution">
    <text evidence="4">The sequence shown here is derived from an EMBL/GenBank/DDBJ whole genome shotgun (WGS) entry which is preliminary data.</text>
</comment>
<feature type="region of interest" description="Disordered" evidence="3">
    <location>
        <begin position="1"/>
        <end position="25"/>
    </location>
</feature>
<dbReference type="InterPro" id="IPR007135">
    <property type="entry name" value="Atg3/Atg10"/>
</dbReference>
<feature type="compositionally biased region" description="Polar residues" evidence="3">
    <location>
        <begin position="1"/>
        <end position="16"/>
    </location>
</feature>
<gene>
    <name evidence="4" type="ORF">QJS04_geneDACA021394</name>
</gene>
<sequence>MARYTTSRALCTNQTPRPRGGPQKLKEYRRDVLSIHTSWGKSIGRHTEDHPHLQGKHASIHPCKHTRVMKKIIEVILSSRADPEVDNHYWTVGFALPRKTIKPIDQILRRFHWSGEAVVKNQHAVNWSLSKLVKQILLNVFRFADSTMEGDSPLSKVFSKLFHNLSLKGRNPQRKWFGVPLLRVWLKSIQMVHSVIIYSLSKRLSGTSIEIVSWDLRHDLV</sequence>
<evidence type="ECO:0000313" key="4">
    <source>
        <dbReference type="EMBL" id="KAK1259404.1"/>
    </source>
</evidence>
<dbReference type="GO" id="GO:0006914">
    <property type="term" value="P:autophagy"/>
    <property type="evidence" value="ECO:0007669"/>
    <property type="project" value="UniProtKB-KW"/>
</dbReference>
<keyword evidence="2" id="KW-0072">Autophagy</keyword>
<dbReference type="AlphaFoldDB" id="A0AAV9A5I8"/>
<reference evidence="4" key="1">
    <citation type="journal article" date="2023" name="Nat. Commun.">
        <title>Diploid and tetraploid genomes of Acorus and the evolution of monocots.</title>
        <authorList>
            <person name="Ma L."/>
            <person name="Liu K.W."/>
            <person name="Li Z."/>
            <person name="Hsiao Y.Y."/>
            <person name="Qi Y."/>
            <person name="Fu T."/>
            <person name="Tang G.D."/>
            <person name="Zhang D."/>
            <person name="Sun W.H."/>
            <person name="Liu D.K."/>
            <person name="Li Y."/>
            <person name="Chen G.Z."/>
            <person name="Liu X.D."/>
            <person name="Liao X.Y."/>
            <person name="Jiang Y.T."/>
            <person name="Yu X."/>
            <person name="Hao Y."/>
            <person name="Huang J."/>
            <person name="Zhao X.W."/>
            <person name="Ke S."/>
            <person name="Chen Y.Y."/>
            <person name="Wu W.L."/>
            <person name="Hsu J.L."/>
            <person name="Lin Y.F."/>
            <person name="Huang M.D."/>
            <person name="Li C.Y."/>
            <person name="Huang L."/>
            <person name="Wang Z.W."/>
            <person name="Zhao X."/>
            <person name="Zhong W.Y."/>
            <person name="Peng D.H."/>
            <person name="Ahmad S."/>
            <person name="Lan S."/>
            <person name="Zhang J.S."/>
            <person name="Tsai W.C."/>
            <person name="Van de Peer Y."/>
            <person name="Liu Z.J."/>
        </authorList>
    </citation>
    <scope>NUCLEOTIDE SEQUENCE</scope>
    <source>
        <strain evidence="4">SCP</strain>
    </source>
</reference>
<protein>
    <submittedName>
        <fullName evidence="4">Autophagy-related protein 3</fullName>
    </submittedName>
</protein>
<evidence type="ECO:0000256" key="3">
    <source>
        <dbReference type="SAM" id="MobiDB-lite"/>
    </source>
</evidence>
<proteinExistence type="predicted"/>
<evidence type="ECO:0000313" key="5">
    <source>
        <dbReference type="Proteomes" id="UP001179952"/>
    </source>
</evidence>
<keyword evidence="5" id="KW-1185">Reference proteome</keyword>
<organism evidence="4 5">
    <name type="scientific">Acorus gramineus</name>
    <name type="common">Dwarf sweet flag</name>
    <dbReference type="NCBI Taxonomy" id="55184"/>
    <lineage>
        <taxon>Eukaryota</taxon>
        <taxon>Viridiplantae</taxon>
        <taxon>Streptophyta</taxon>
        <taxon>Embryophyta</taxon>
        <taxon>Tracheophyta</taxon>
        <taxon>Spermatophyta</taxon>
        <taxon>Magnoliopsida</taxon>
        <taxon>Liliopsida</taxon>
        <taxon>Acoraceae</taxon>
        <taxon>Acorus</taxon>
    </lineage>
</organism>
<dbReference type="GO" id="GO:0019787">
    <property type="term" value="F:ubiquitin-like protein transferase activity"/>
    <property type="evidence" value="ECO:0007669"/>
    <property type="project" value="InterPro"/>
</dbReference>
<evidence type="ECO:0000256" key="1">
    <source>
        <dbReference type="ARBA" id="ARBA00022786"/>
    </source>
</evidence>
<keyword evidence="1" id="KW-0833">Ubl conjugation pathway</keyword>